<name>A0A0B6F1H2_9CORY</name>
<accession>A0A0B6F1H2</accession>
<evidence type="ECO:0000256" key="2">
    <source>
        <dbReference type="SAM" id="SignalP"/>
    </source>
</evidence>
<keyword evidence="1" id="KW-0472">Membrane</keyword>
<dbReference type="Proteomes" id="UP000031890">
    <property type="component" value="Chromosome"/>
</dbReference>
<dbReference type="OrthoDB" id="4423021at2"/>
<keyword evidence="2" id="KW-0732">Signal</keyword>
<gene>
    <name evidence="3" type="ORF">CSING_03815</name>
</gene>
<dbReference type="HOGENOM" id="CLU_1352744_0_0_11"/>
<feature type="signal peptide" evidence="2">
    <location>
        <begin position="1"/>
        <end position="31"/>
    </location>
</feature>
<evidence type="ECO:0008006" key="5">
    <source>
        <dbReference type="Google" id="ProtNLM"/>
    </source>
</evidence>
<protein>
    <recommendedName>
        <fullName evidence="5">Secreted protein</fullName>
    </recommendedName>
</protein>
<evidence type="ECO:0000256" key="1">
    <source>
        <dbReference type="SAM" id="Phobius"/>
    </source>
</evidence>
<evidence type="ECO:0000313" key="3">
    <source>
        <dbReference type="EMBL" id="AJI78310.1"/>
    </source>
</evidence>
<reference evidence="3 4" key="1">
    <citation type="journal article" date="2015" name="Genome Announc.">
        <title>Complete Genome Sequence and Annotation of Corynebacterium singulare DSM 44357, Isolated from a Human Semen Specimen.</title>
        <authorList>
            <person name="Merten M."/>
            <person name="Brinkrolf K."/>
            <person name="Albersmeier A."/>
            <person name="Kutter Y."/>
            <person name="Ruckert C."/>
            <person name="Tauch A."/>
        </authorList>
    </citation>
    <scope>NUCLEOTIDE SEQUENCE [LARGE SCALE GENOMIC DNA]</scope>
    <source>
        <strain evidence="3">IBS B52218</strain>
    </source>
</reference>
<dbReference type="RefSeq" id="WP_042529812.1">
    <property type="nucleotide sequence ID" value="NZ_CP010827.1"/>
</dbReference>
<dbReference type="AlphaFoldDB" id="A0A0B6F1H2"/>
<dbReference type="EMBL" id="CP010827">
    <property type="protein sequence ID" value="AJI78310.1"/>
    <property type="molecule type" value="Genomic_DNA"/>
</dbReference>
<feature type="transmembrane region" description="Helical" evidence="1">
    <location>
        <begin position="163"/>
        <end position="181"/>
    </location>
</feature>
<dbReference type="STRING" id="161899.CSING_03815"/>
<dbReference type="KEGG" id="csx:CSING_03815"/>
<proteinExistence type="predicted"/>
<sequence>MSSSRLRRVVATSTLSVALIAGGVVAPTAGAVTTSIKNAKCTITLSDKESSDLSNAESKDNDVDSGLLKDDYEILPKDAAARARAVETQSDELYRDLAAYETEAEIGDEESAKRAKNNVKVVETFRDIAPEYVKALNACANNKEFNKKKDSDSDNTSSNIDTGGAILFGVTGGLTIILMALRAAGPFLKTILPPQLANMIPA</sequence>
<keyword evidence="1" id="KW-1133">Transmembrane helix</keyword>
<feature type="chain" id="PRO_5002120442" description="Secreted protein" evidence="2">
    <location>
        <begin position="32"/>
        <end position="202"/>
    </location>
</feature>
<keyword evidence="1" id="KW-0812">Transmembrane</keyword>
<evidence type="ECO:0000313" key="4">
    <source>
        <dbReference type="Proteomes" id="UP000031890"/>
    </source>
</evidence>
<organism evidence="3 4">
    <name type="scientific">Corynebacterium singulare</name>
    <dbReference type="NCBI Taxonomy" id="161899"/>
    <lineage>
        <taxon>Bacteria</taxon>
        <taxon>Bacillati</taxon>
        <taxon>Actinomycetota</taxon>
        <taxon>Actinomycetes</taxon>
        <taxon>Mycobacteriales</taxon>
        <taxon>Corynebacteriaceae</taxon>
        <taxon>Corynebacterium</taxon>
    </lineage>
</organism>